<evidence type="ECO:0000256" key="12">
    <source>
        <dbReference type="ARBA" id="ARBA00046380"/>
    </source>
</evidence>
<dbReference type="NCBIfam" id="TIGR01865">
    <property type="entry name" value="cas_Csn1"/>
    <property type="match status" value="1"/>
</dbReference>
<evidence type="ECO:0000256" key="1">
    <source>
        <dbReference type="ARBA" id="ARBA00001946"/>
    </source>
</evidence>
<dbReference type="EMBL" id="QRCT01000050">
    <property type="protein sequence ID" value="RDU22302.1"/>
    <property type="molecule type" value="Genomic_DNA"/>
</dbReference>
<name>A0A371ARY2_9FIRM</name>
<protein>
    <recommendedName>
        <fullName evidence="13">CRISPR-associated endonuclease Cas9</fullName>
        <ecNumber evidence="13">3.1.-.-</ecNumber>
    </recommendedName>
</protein>
<dbReference type="Pfam" id="PF13395">
    <property type="entry name" value="HNH_4"/>
    <property type="match status" value="1"/>
</dbReference>
<evidence type="ECO:0000256" key="5">
    <source>
        <dbReference type="ARBA" id="ARBA00022759"/>
    </source>
</evidence>
<keyword evidence="11" id="KW-0464">Manganese</keyword>
<dbReference type="Gene3D" id="1.10.30.50">
    <property type="match status" value="1"/>
</dbReference>
<evidence type="ECO:0000256" key="3">
    <source>
        <dbReference type="ARBA" id="ARBA00022722"/>
    </source>
</evidence>
<keyword evidence="7" id="KW-0460">Magnesium</keyword>
<dbReference type="OrthoDB" id="9757607at2"/>
<dbReference type="InterPro" id="IPR032239">
    <property type="entry name" value="Cas9-BH"/>
</dbReference>
<keyword evidence="4" id="KW-0479">Metal-binding</keyword>
<dbReference type="InterPro" id="IPR028629">
    <property type="entry name" value="Cas9"/>
</dbReference>
<dbReference type="Pfam" id="PF16593">
    <property type="entry name" value="Cas9-BH"/>
    <property type="match status" value="1"/>
</dbReference>
<dbReference type="Gene3D" id="3.30.420.10">
    <property type="entry name" value="Ribonuclease H-like superfamily/Ribonuclease H"/>
    <property type="match status" value="1"/>
</dbReference>
<gene>
    <name evidence="13 15" type="primary">cas9</name>
    <name evidence="15" type="ORF">DWV06_17160</name>
</gene>
<evidence type="ECO:0000256" key="2">
    <source>
        <dbReference type="ARBA" id="ARBA00005244"/>
    </source>
</evidence>
<comment type="caution">
    <text evidence="15">The sequence shown here is derived from an EMBL/GenBank/DDBJ whole genome shotgun (WGS) entry which is preliminary data.</text>
</comment>
<dbReference type="Proteomes" id="UP000255036">
    <property type="component" value="Unassembled WGS sequence"/>
</dbReference>
<keyword evidence="10 13" id="KW-0238">DNA-binding</keyword>
<feature type="active site" description="For RuvC-like nuclease domain" evidence="13">
    <location>
        <position position="10"/>
    </location>
</feature>
<evidence type="ECO:0000256" key="10">
    <source>
        <dbReference type="ARBA" id="ARBA00023125"/>
    </source>
</evidence>
<evidence type="ECO:0000256" key="8">
    <source>
        <dbReference type="ARBA" id="ARBA00022884"/>
    </source>
</evidence>
<comment type="caution">
    <text evidence="13">Lacks conserved residue(s) required for the propagation of feature annotation.</text>
</comment>
<accession>A0A371ARY2</accession>
<dbReference type="Pfam" id="PF16595">
    <property type="entry name" value="Cas9_PI"/>
    <property type="match status" value="1"/>
</dbReference>
<comment type="cofactor">
    <cofactor evidence="1">
        <name>Mg(2+)</name>
        <dbReference type="ChEBI" id="CHEBI:18420"/>
    </cofactor>
</comment>
<dbReference type="HAMAP" id="MF_01480">
    <property type="entry name" value="Cas9"/>
    <property type="match status" value="1"/>
</dbReference>
<evidence type="ECO:0000256" key="9">
    <source>
        <dbReference type="ARBA" id="ARBA00023118"/>
    </source>
</evidence>
<keyword evidence="8 13" id="KW-0694">RNA-binding</keyword>
<dbReference type="GO" id="GO:0003677">
    <property type="term" value="F:DNA binding"/>
    <property type="evidence" value="ECO:0007669"/>
    <property type="project" value="UniProtKB-UniRule"/>
</dbReference>
<feature type="active site" description="Proton acceptor for HNH nuclease domain" evidence="13">
    <location>
        <position position="864"/>
    </location>
</feature>
<dbReference type="InterPro" id="IPR033114">
    <property type="entry name" value="HNH_CAS9"/>
</dbReference>
<dbReference type="InterPro" id="IPR036397">
    <property type="entry name" value="RNaseH_sf"/>
</dbReference>
<evidence type="ECO:0000256" key="7">
    <source>
        <dbReference type="ARBA" id="ARBA00022842"/>
    </source>
</evidence>
<comment type="similarity">
    <text evidence="2">Belongs to the CRISPR-associated protein Cas9 family. Subtype II-A subfamily.</text>
</comment>
<dbReference type="InterPro" id="IPR032240">
    <property type="entry name" value="Cas9_REC"/>
</dbReference>
<dbReference type="Pfam" id="PF22702">
    <property type="entry name" value="Cas9_RuvC"/>
    <property type="match status" value="1"/>
</dbReference>
<dbReference type="GO" id="GO:0043571">
    <property type="term" value="P:maintenance of CRISPR repeat elements"/>
    <property type="evidence" value="ECO:0007669"/>
    <property type="project" value="UniProtKB-UniRule"/>
</dbReference>
<evidence type="ECO:0000313" key="16">
    <source>
        <dbReference type="Proteomes" id="UP000255036"/>
    </source>
</evidence>
<dbReference type="GO" id="GO:0003723">
    <property type="term" value="F:RNA binding"/>
    <property type="evidence" value="ECO:0007669"/>
    <property type="project" value="UniProtKB-UniRule"/>
</dbReference>
<dbReference type="Pfam" id="PF16592">
    <property type="entry name" value="Cas9_REC"/>
    <property type="match status" value="1"/>
</dbReference>
<feature type="domain" description="HNH Cas9-type" evidence="14">
    <location>
        <begin position="794"/>
        <end position="944"/>
    </location>
</feature>
<dbReference type="InterPro" id="IPR055228">
    <property type="entry name" value="Cas9_RuvC"/>
</dbReference>
<evidence type="ECO:0000256" key="4">
    <source>
        <dbReference type="ARBA" id="ARBA00022723"/>
    </source>
</evidence>
<keyword evidence="3 13" id="KW-0540">Nuclease</keyword>
<evidence type="ECO:0000259" key="14">
    <source>
        <dbReference type="PROSITE" id="PS51749"/>
    </source>
</evidence>
<dbReference type="InterPro" id="IPR003615">
    <property type="entry name" value="HNH_nuc"/>
</dbReference>
<dbReference type="GO" id="GO:0051607">
    <property type="term" value="P:defense response to virus"/>
    <property type="evidence" value="ECO:0007669"/>
    <property type="project" value="UniProtKB-UniRule"/>
</dbReference>
<dbReference type="EC" id="3.1.-.-" evidence="13"/>
<evidence type="ECO:0000256" key="11">
    <source>
        <dbReference type="ARBA" id="ARBA00023211"/>
    </source>
</evidence>
<comment type="function">
    <text evidence="13">CRISPR (clustered regularly interspaced short palindromic repeat) is an adaptive immune system that provides protection against mobile genetic elements (viruses, transposable elements and conjugative plasmids). CRISPR clusters contain spacers, sequences complementary to antecedent mobile elements, and target invading nucleic acids. CRISPR clusters are transcribed and processed into CRISPR RNA (crRNA). In type II CRISPR systems correct processing of pre-crRNA requires a trans-encoded small RNA (tracrRNA), endogenous ribonuclease 3 (rnc) and this protein. The tracrRNA serves as a guide for ribonuclease 3-aided processing of pre-crRNA. Subsequently Cas9/crRNA/tracrRNA endonucleolytically cleaves linear or circular dsDNA target complementary to the spacer; Cas9 is inactive in the absence of the 2 guide RNAs (gRNA). Cas9 recognizes the protospacer adjacent motif (PAM) in the CRISPR repeat sequences to help distinguish self versus nonself, as targets within the bacterial CRISPR locus do not have PAMs. PAM recognition is also required for catalytic activity.</text>
</comment>
<comment type="subunit">
    <text evidence="12 13">Monomer. Binds crRNA and tracrRNA.</text>
</comment>
<keyword evidence="9 13" id="KW-0051">Antiviral defense</keyword>
<sequence length="1358" mass="159776">MSKDYYVGLDIGTESIGWAVTDENYNLLKKNGKSLWGIRLFDKADTAEDRRLHRTTRRRGQRKIQRIQLLQELFAEEISEVDPGFYQRLKDSKFLKGDKEEKQTNTLFYEADFNDKKYHESYPTIYHLRKSLLVNNQKNYDVRLVYLALHHIVKHRGHFLFEGNLGNITSFENVFKQLIQYLEDEYDIRLECNSIIEVENVLKSHNINSTEKKLKLINLFSVGKADIQLKAIFGLLAGLKGKLSEVFQDNELKNYEIEKISFAEADYEKQREFLEDELQDKVYLLDKLKAIYDWAILSEILEGGEVDGKCYLSVAKVKLYDDHKKDLKLLKKVIRENCSSEDYKKVFSSNEENANYCAYIGMNKKNGKKQSVKRCKKEEFYGYIKGILKKINIDDNSIKEIEEKMIHGEFLRLQVNRENGVIPYQVHKMELEIILENASTYLPFLNEIDDEGITVKEKIIKIFKFRIPYYVGPLNDFHKNQGSNCWIVRKDPGRILPWNFERKVDIESSAEAFIERMTNKCTYLVNKDVIPKYSLLYMEFMVWNELNNVKIRQEKLPIELKIKVFEDVFKKNKKVTRKKLRDYLRSEGCEFKDDELTGFDGDFKASLTSYIDFGKTEIFGNSIKNKSIQVMIEQIILWITLFGDDRELLQRKIKNIYRKELSDSQIKNICKLKYNGWGRLSREFLQEVEGMDRRTGVVQTLIQALRNTNDNLMELLSLNYTYCVKIEELNAKEQNITELISYETMIRDLYISPKVKRSLWQAVRVMEEIKKVCGKEPTKIFIEMARGTEEKKRTVSRKDKLIELYKNCKNEEREWIKELEQREERDFQDRKLYLYYTQMGKCMYTGKSITLDELYNKTTYDKDHIYPQSKTKDDSIQNNLVLVDKTANWQKDIDIVPLEIQQKMEPFWRQLKHKGLITEEKYNRLTRKTNLTDEELAGFINRQLVETRQATKVTASLLKSLYSTAEIVYVKAKAVSDFRKDELDMLKVRDINDYHHAKDAYLNIVVGNVYHTKFTSNPLKWLKFSKDKKYSLNKMFSYDVMDKEKLAWKRGKDGTISLVRKTMKKNNILFTRHALSVKSGQNGGLFNQQMVGKLKGATVQIKKDNRLKVNIYGGYKTKTNKYFMLVESLDKRGNIQRTIETVPLYLAVEFEKDIEKLLNYCREEFKLQEPKIIIPKIKKNSYIVMNGFPMHLKGSTGSQLIFQGAVQLCLDEDNTKYLKQVYKYLEKNSKRKDKRKNLMISEFDKIHFEKNILIYDMLIQKHKYTIYKYRPAGQIEKLEKGRETFIKLSLEEQCIVIGEIMKLFACKPETKANLKSIGGDSNAGGMKTSKKISNCNMVRLINQSPTGIFEQEIDLLTV</sequence>
<comment type="similarity">
    <text evidence="13">Belongs to the CRISPR-associated Cas9 family.</text>
</comment>
<reference evidence="15 16" key="1">
    <citation type="submission" date="2018-07" db="EMBL/GenBank/DDBJ databases">
        <title>Anaerosacharophilus polymeroproducens gen. nov. sp. nov., an anaerobic bacterium isolated from salt field.</title>
        <authorList>
            <person name="Kim W."/>
            <person name="Yang S.-H."/>
            <person name="Oh J."/>
            <person name="Lee J.-H."/>
            <person name="Kwon K.K."/>
        </authorList>
    </citation>
    <scope>NUCLEOTIDE SEQUENCE [LARGE SCALE GENOMIC DNA]</scope>
    <source>
        <strain evidence="15 16">MCWD5</strain>
    </source>
</reference>
<evidence type="ECO:0000256" key="6">
    <source>
        <dbReference type="ARBA" id="ARBA00022801"/>
    </source>
</evidence>
<dbReference type="GO" id="GO:0004519">
    <property type="term" value="F:endonuclease activity"/>
    <property type="evidence" value="ECO:0007669"/>
    <property type="project" value="UniProtKB-UniRule"/>
</dbReference>
<dbReference type="GO" id="GO:0016787">
    <property type="term" value="F:hydrolase activity"/>
    <property type="evidence" value="ECO:0007669"/>
    <property type="project" value="UniProtKB-KW"/>
</dbReference>
<keyword evidence="6 13" id="KW-0378">Hydrolase</keyword>
<proteinExistence type="inferred from homology"/>
<keyword evidence="16" id="KW-1185">Reference proteome</keyword>
<comment type="domain">
    <text evidence="13">Has 2 endonuclease domains. The discontinuous RuvC-like domain cleaves the target DNA noncomplementary to crRNA while the HNH nuclease domain cleaves the target DNA complementary to crRNA.</text>
</comment>
<organism evidence="15 16">
    <name type="scientific">Anaerosacchariphilus polymeriproducens</name>
    <dbReference type="NCBI Taxonomy" id="1812858"/>
    <lineage>
        <taxon>Bacteria</taxon>
        <taxon>Bacillati</taxon>
        <taxon>Bacillota</taxon>
        <taxon>Clostridia</taxon>
        <taxon>Lachnospirales</taxon>
        <taxon>Lachnospiraceae</taxon>
        <taxon>Anaerosacchariphilus</taxon>
    </lineage>
</organism>
<dbReference type="InterPro" id="IPR032237">
    <property type="entry name" value="Cas9_PI"/>
</dbReference>
<dbReference type="GO" id="GO:0046872">
    <property type="term" value="F:metal ion binding"/>
    <property type="evidence" value="ECO:0007669"/>
    <property type="project" value="UniProtKB-UniRule"/>
</dbReference>
<keyword evidence="5 13" id="KW-0255">Endonuclease</keyword>
<dbReference type="PROSITE" id="PS51749">
    <property type="entry name" value="HNH_CAS9"/>
    <property type="match status" value="1"/>
</dbReference>
<evidence type="ECO:0000256" key="13">
    <source>
        <dbReference type="HAMAP-Rule" id="MF_01480"/>
    </source>
</evidence>
<evidence type="ECO:0000313" key="15">
    <source>
        <dbReference type="EMBL" id="RDU22302.1"/>
    </source>
</evidence>